<comment type="caution">
    <text evidence="8">The sequence shown here is derived from an EMBL/GenBank/DDBJ whole genome shotgun (WGS) entry which is preliminary data.</text>
</comment>
<organism evidence="8 9">
    <name type="scientific">Rouxiella badensis</name>
    <dbReference type="NCBI Taxonomy" id="1646377"/>
    <lineage>
        <taxon>Bacteria</taxon>
        <taxon>Pseudomonadati</taxon>
        <taxon>Pseudomonadota</taxon>
        <taxon>Gammaproteobacteria</taxon>
        <taxon>Enterobacterales</taxon>
        <taxon>Yersiniaceae</taxon>
        <taxon>Rouxiella</taxon>
    </lineage>
</organism>
<dbReference type="Gene3D" id="3.50.50.60">
    <property type="entry name" value="FAD/NAD(P)-binding domain"/>
    <property type="match status" value="1"/>
</dbReference>
<gene>
    <name evidence="8" type="ORF">BS640_08620</name>
</gene>
<evidence type="ECO:0000256" key="3">
    <source>
        <dbReference type="ARBA" id="ARBA00022630"/>
    </source>
</evidence>
<keyword evidence="5" id="KW-0560">Oxidoreductase</keyword>
<dbReference type="PANTHER" id="PTHR11985">
    <property type="entry name" value="GLYCEROL-3-PHOSPHATE DEHYDROGENASE"/>
    <property type="match status" value="1"/>
</dbReference>
<evidence type="ECO:0000256" key="1">
    <source>
        <dbReference type="ARBA" id="ARBA00001974"/>
    </source>
</evidence>
<dbReference type="GeneID" id="93566396"/>
<dbReference type="InterPro" id="IPR031656">
    <property type="entry name" value="DAO_C"/>
</dbReference>
<dbReference type="Proteomes" id="UP000192536">
    <property type="component" value="Unassembled WGS sequence"/>
</dbReference>
<keyword evidence="3" id="KW-0285">Flavoprotein</keyword>
<dbReference type="EMBL" id="MRWE01000011">
    <property type="protein sequence ID" value="ORJ25940.1"/>
    <property type="molecule type" value="Genomic_DNA"/>
</dbReference>
<protein>
    <submittedName>
        <fullName evidence="8">Glycerol-3-phosphate dehydrogenase</fullName>
    </submittedName>
</protein>
<dbReference type="GO" id="GO:0004368">
    <property type="term" value="F:glycerol-3-phosphate dehydrogenase (quinone) activity"/>
    <property type="evidence" value="ECO:0007669"/>
    <property type="project" value="InterPro"/>
</dbReference>
<dbReference type="PRINTS" id="PR01001">
    <property type="entry name" value="FADG3PDH"/>
</dbReference>
<dbReference type="Gene3D" id="3.30.9.10">
    <property type="entry name" value="D-Amino Acid Oxidase, subunit A, domain 2"/>
    <property type="match status" value="1"/>
</dbReference>
<accession>A0A1X0WGQ5</accession>
<comment type="cofactor">
    <cofactor evidence="1">
        <name>FAD</name>
        <dbReference type="ChEBI" id="CHEBI:57692"/>
    </cofactor>
</comment>
<evidence type="ECO:0000256" key="4">
    <source>
        <dbReference type="ARBA" id="ARBA00022827"/>
    </source>
</evidence>
<dbReference type="InterPro" id="IPR006076">
    <property type="entry name" value="FAD-dep_OxRdtase"/>
</dbReference>
<dbReference type="InterPro" id="IPR038299">
    <property type="entry name" value="DAO_C_sf"/>
</dbReference>
<name>A0A1X0WGQ5_9GAMM</name>
<dbReference type="AlphaFoldDB" id="A0A1X0WGQ5"/>
<comment type="similarity">
    <text evidence="2">Belongs to the FAD-dependent glycerol-3-phosphate dehydrogenase family.</text>
</comment>
<feature type="domain" description="Alpha-glycerophosphate oxidase C-terminal" evidence="7">
    <location>
        <begin position="432"/>
        <end position="557"/>
    </location>
</feature>
<evidence type="ECO:0000256" key="2">
    <source>
        <dbReference type="ARBA" id="ARBA00007330"/>
    </source>
</evidence>
<dbReference type="InterPro" id="IPR000447">
    <property type="entry name" value="G3P_DH_FAD-dep"/>
</dbReference>
<dbReference type="Gene3D" id="1.10.8.870">
    <property type="entry name" value="Alpha-glycerophosphate oxidase, cap domain"/>
    <property type="match status" value="1"/>
</dbReference>
<dbReference type="RefSeq" id="WP_084912381.1">
    <property type="nucleotide sequence ID" value="NZ_CP114062.1"/>
</dbReference>
<dbReference type="Pfam" id="PF16901">
    <property type="entry name" value="DAO_C"/>
    <property type="match status" value="1"/>
</dbReference>
<evidence type="ECO:0000313" key="9">
    <source>
        <dbReference type="Proteomes" id="UP000192536"/>
    </source>
</evidence>
<dbReference type="PANTHER" id="PTHR11985:SF15">
    <property type="entry name" value="GLYCEROL-3-PHOSPHATE DEHYDROGENASE, MITOCHONDRIAL"/>
    <property type="match status" value="1"/>
</dbReference>
<dbReference type="GO" id="GO:0046168">
    <property type="term" value="P:glycerol-3-phosphate catabolic process"/>
    <property type="evidence" value="ECO:0007669"/>
    <property type="project" value="TreeGrafter"/>
</dbReference>
<dbReference type="SUPFAM" id="SSF51905">
    <property type="entry name" value="FAD/NAD(P)-binding domain"/>
    <property type="match status" value="1"/>
</dbReference>
<dbReference type="InterPro" id="IPR036188">
    <property type="entry name" value="FAD/NAD-bd_sf"/>
</dbReference>
<evidence type="ECO:0000313" key="8">
    <source>
        <dbReference type="EMBL" id="ORJ25940.1"/>
    </source>
</evidence>
<evidence type="ECO:0000256" key="5">
    <source>
        <dbReference type="ARBA" id="ARBA00023002"/>
    </source>
</evidence>
<dbReference type="STRING" id="1646377.BS640_08620"/>
<dbReference type="Pfam" id="PF01266">
    <property type="entry name" value="DAO"/>
    <property type="match status" value="1"/>
</dbReference>
<evidence type="ECO:0000259" key="6">
    <source>
        <dbReference type="Pfam" id="PF01266"/>
    </source>
</evidence>
<keyword evidence="9" id="KW-1185">Reference proteome</keyword>
<proteinExistence type="inferred from homology"/>
<keyword evidence="4" id="KW-0274">FAD</keyword>
<feature type="domain" description="FAD dependent oxidoreductase" evidence="6">
    <location>
        <begin position="29"/>
        <end position="387"/>
    </location>
</feature>
<reference evidence="8 9" key="1">
    <citation type="journal article" date="2017" name="Int. J. Syst. Evol. Microbiol.">
        <title>Rouxiella badensis sp. nov. and Rouxiella silvae sp. nov. isolated from peat bog soil in Germany and emendation of the genus description.</title>
        <authorList>
            <person name="Le Fleche-Mateos A."/>
            <person name="Kugler J.H."/>
            <person name="Hansen S.H."/>
            <person name="Syldatk C."/>
            <person name="Hausmann R."/>
            <person name="Lomprez F."/>
            <person name="Vandenbogaert M."/>
            <person name="Manuguerra J.C."/>
            <person name="Grimont P.A."/>
        </authorList>
    </citation>
    <scope>NUCLEOTIDE SEQUENCE [LARGE SCALE GENOMIC DNA]</scope>
    <source>
        <strain evidence="8 9">DSM 100043</strain>
    </source>
</reference>
<evidence type="ECO:0000259" key="7">
    <source>
        <dbReference type="Pfam" id="PF16901"/>
    </source>
</evidence>
<sequence length="593" mass="66112">MEHDNALPPFSSPRSVKIEKMQQLTATPVVIIGGGINGISTFRELALQGIPVIMVEQGDWCQAASGALSRMIHGGLRYLETGEFSLVKESVQERDRLLKNAPHYVHPLRTTVPIDGWSGGLINAGKRFLRLSERPSRRGALIIKTGLSMYDLYTRQYGSMPRHELNGQSATRQRWPDFAHWVKCSATYYDAWISAPERLGVELINDAEQANPQALALNYVQLIGSDGENLTLLDTLSGQHFTLHPHVVVNAAGAWIDRLNRTLMQNHPGKKLIGGTKGSHLIIRHPQLLAELNGEMVYYENQEGRVCIMFPWYGNVLVGSTDIRIDDPDNVVCEAEEQRYILESLRFVFPHFTVDDKDVLYTFSGVRPLPASDSEVNGRISRNHSLVLLPPEAGRDYTTLCLVGGKWTTFRKFGQQAADKVLKLIGERRKVSTGDMAIGGGKDYPQPERKAKWIQQVSQRTGVPIERLSQLLARYGTLAANIATFINQQPEPDGNLSQLPDYSRNELRYLIQREQVEALEDLLVRRTPLAISGQLTLARVKELAELLGDELGWSTARTAEHLETTLSRLASLHGLTGLYPLHASEGVSHVSNP</sequence>
<dbReference type="SUPFAM" id="SSF54373">
    <property type="entry name" value="FAD-linked reductases, C-terminal domain"/>
    <property type="match status" value="1"/>
</dbReference>